<dbReference type="Proteomes" id="UP000269689">
    <property type="component" value="Unassembled WGS sequence"/>
</dbReference>
<dbReference type="InterPro" id="IPR003203">
    <property type="entry name" value="CobU/CobP"/>
</dbReference>
<dbReference type="SUPFAM" id="SSF52540">
    <property type="entry name" value="P-loop containing nucleoside triphosphate hydrolases"/>
    <property type="match status" value="1"/>
</dbReference>
<dbReference type="GO" id="GO:0008820">
    <property type="term" value="F:cobinamide phosphate guanylyltransferase activity"/>
    <property type="evidence" value="ECO:0007669"/>
    <property type="project" value="UniProtKB-UniRule"/>
</dbReference>
<dbReference type="EC" id="2.7.1.156" evidence="14"/>
<dbReference type="GO" id="GO:0043752">
    <property type="term" value="F:adenosylcobinamide kinase activity"/>
    <property type="evidence" value="ECO:0007669"/>
    <property type="project" value="UniProtKB-EC"/>
</dbReference>
<organism evidence="17 18">
    <name type="scientific">Pacificibacter maritimus</name>
    <dbReference type="NCBI Taxonomy" id="762213"/>
    <lineage>
        <taxon>Bacteria</taxon>
        <taxon>Pseudomonadati</taxon>
        <taxon>Pseudomonadota</taxon>
        <taxon>Alphaproteobacteria</taxon>
        <taxon>Rhodobacterales</taxon>
        <taxon>Roseobacteraceae</taxon>
        <taxon>Pacificibacter</taxon>
    </lineage>
</organism>
<evidence type="ECO:0000256" key="8">
    <source>
        <dbReference type="ARBA" id="ARBA00022573"/>
    </source>
</evidence>
<dbReference type="EMBL" id="RKQK01000002">
    <property type="protein sequence ID" value="RPE67265.1"/>
    <property type="molecule type" value="Genomic_DNA"/>
</dbReference>
<feature type="binding site" evidence="16">
    <location>
        <position position="84"/>
    </location>
    <ligand>
        <name>GTP</name>
        <dbReference type="ChEBI" id="CHEBI:37565"/>
    </ligand>
</feature>
<comment type="similarity">
    <text evidence="7 14">Belongs to the CobU/CobP family.</text>
</comment>
<feature type="binding site" evidence="16">
    <location>
        <begin position="35"/>
        <end position="37"/>
    </location>
    <ligand>
        <name>GTP</name>
        <dbReference type="ChEBI" id="CHEBI:37565"/>
    </ligand>
</feature>
<dbReference type="OrthoDB" id="9788370at2"/>
<feature type="active site" description="GMP-histidine intermediate" evidence="15">
    <location>
        <position position="51"/>
    </location>
</feature>
<comment type="catalytic activity">
    <reaction evidence="1 14">
        <text>adenosylcob(III)inamide + ATP = adenosylcob(III)inamide phosphate + ADP + H(+)</text>
        <dbReference type="Rhea" id="RHEA:15769"/>
        <dbReference type="ChEBI" id="CHEBI:2480"/>
        <dbReference type="ChEBI" id="CHEBI:15378"/>
        <dbReference type="ChEBI" id="CHEBI:30616"/>
        <dbReference type="ChEBI" id="CHEBI:58502"/>
        <dbReference type="ChEBI" id="CHEBI:456216"/>
        <dbReference type="EC" id="2.7.1.156"/>
    </reaction>
</comment>
<dbReference type="Pfam" id="PF02283">
    <property type="entry name" value="CobU"/>
    <property type="match status" value="1"/>
</dbReference>
<evidence type="ECO:0000256" key="10">
    <source>
        <dbReference type="ARBA" id="ARBA00022741"/>
    </source>
</evidence>
<dbReference type="PIRSF" id="PIRSF006135">
    <property type="entry name" value="CobU"/>
    <property type="match status" value="1"/>
</dbReference>
<keyword evidence="13 14" id="KW-0342">GTP-binding</keyword>
<gene>
    <name evidence="17" type="ORF">EDD53_1670</name>
</gene>
<keyword evidence="11 14" id="KW-0418">Kinase</keyword>
<comment type="function">
    <text evidence="4 14">Catalyzes ATP-dependent phosphorylation of adenosylcobinamide and addition of GMP to adenosylcobinamide phosphate.</text>
</comment>
<dbReference type="InterPro" id="IPR027417">
    <property type="entry name" value="P-loop_NTPase"/>
</dbReference>
<feature type="binding site" evidence="16">
    <location>
        <position position="63"/>
    </location>
    <ligand>
        <name>GTP</name>
        <dbReference type="ChEBI" id="CHEBI:37565"/>
    </ligand>
</feature>
<keyword evidence="10 14" id="KW-0547">Nucleotide-binding</keyword>
<evidence type="ECO:0000256" key="5">
    <source>
        <dbReference type="ARBA" id="ARBA00004692"/>
    </source>
</evidence>
<proteinExistence type="inferred from homology"/>
<dbReference type="GO" id="GO:0009236">
    <property type="term" value="P:cobalamin biosynthetic process"/>
    <property type="evidence" value="ECO:0007669"/>
    <property type="project" value="UniProtKB-UniRule"/>
</dbReference>
<dbReference type="NCBIfam" id="NF004469">
    <property type="entry name" value="PRK05800.1"/>
    <property type="match status" value="1"/>
</dbReference>
<comment type="pathway">
    <text evidence="5 14">Cofactor biosynthesis; adenosylcobalamin biosynthesis; adenosylcobalamin from cob(II)yrinate a,c-diamide: step 6/7.</text>
</comment>
<evidence type="ECO:0000256" key="14">
    <source>
        <dbReference type="PIRNR" id="PIRNR006135"/>
    </source>
</evidence>
<dbReference type="CDD" id="cd00544">
    <property type="entry name" value="CobU"/>
    <property type="match status" value="1"/>
</dbReference>
<dbReference type="RefSeq" id="WP_123792731.1">
    <property type="nucleotide sequence ID" value="NZ_RKQK01000002.1"/>
</dbReference>
<feature type="binding site" evidence="16">
    <location>
        <begin position="10"/>
        <end position="17"/>
    </location>
    <ligand>
        <name>GTP</name>
        <dbReference type="ChEBI" id="CHEBI:37565"/>
    </ligand>
</feature>
<keyword evidence="18" id="KW-1185">Reference proteome</keyword>
<evidence type="ECO:0000256" key="4">
    <source>
        <dbReference type="ARBA" id="ARBA00003889"/>
    </source>
</evidence>
<dbReference type="PANTHER" id="PTHR34848:SF1">
    <property type="entry name" value="BIFUNCTIONAL ADENOSYLCOBALAMIN BIOSYNTHESIS PROTEIN COBU"/>
    <property type="match status" value="1"/>
</dbReference>
<reference evidence="17 18" key="1">
    <citation type="submission" date="2018-11" db="EMBL/GenBank/DDBJ databases">
        <title>Genomic Encyclopedia of Type Strains, Phase IV (KMG-IV): sequencing the most valuable type-strain genomes for metagenomic binning, comparative biology and taxonomic classification.</title>
        <authorList>
            <person name="Goeker M."/>
        </authorList>
    </citation>
    <scope>NUCLEOTIDE SEQUENCE [LARGE SCALE GENOMIC DNA]</scope>
    <source>
        <strain evidence="17 18">DSM 104731</strain>
    </source>
</reference>
<sequence>MTSKITLVLGGASSGKSNIAEQLCFFSDLPRSYIATAQSFDAEMATKIAQHKSDRGDEWTTFEEPFAVDEVLKTIPSGQIVLLDCATLWLTNHLLAEANINLETEKLLQALSNCKSQVILVSNEVGMGIVPENALARKFRIAQGQLNRKLAKQADTVIGVMAGLPFALKGSLPAALTETSTS</sequence>
<keyword evidence="12 14" id="KW-0067">ATP-binding</keyword>
<dbReference type="EC" id="2.7.7.62" evidence="14"/>
<keyword evidence="8 14" id="KW-0169">Cobalamin biosynthesis</keyword>
<evidence type="ECO:0000256" key="6">
    <source>
        <dbReference type="ARBA" id="ARBA00005159"/>
    </source>
</evidence>
<keyword evidence="17" id="KW-0548">Nucleotidyltransferase</keyword>
<evidence type="ECO:0000256" key="9">
    <source>
        <dbReference type="ARBA" id="ARBA00022679"/>
    </source>
</evidence>
<evidence type="ECO:0000256" key="7">
    <source>
        <dbReference type="ARBA" id="ARBA00007490"/>
    </source>
</evidence>
<evidence type="ECO:0000313" key="17">
    <source>
        <dbReference type="EMBL" id="RPE67265.1"/>
    </source>
</evidence>
<evidence type="ECO:0000256" key="1">
    <source>
        <dbReference type="ARBA" id="ARBA00000312"/>
    </source>
</evidence>
<evidence type="ECO:0000256" key="3">
    <source>
        <dbReference type="ARBA" id="ARBA00001522"/>
    </source>
</evidence>
<evidence type="ECO:0000256" key="11">
    <source>
        <dbReference type="ARBA" id="ARBA00022777"/>
    </source>
</evidence>
<name>A0A3N4UFM7_9RHOB</name>
<dbReference type="GO" id="GO:0005524">
    <property type="term" value="F:ATP binding"/>
    <property type="evidence" value="ECO:0007669"/>
    <property type="project" value="UniProtKB-UniRule"/>
</dbReference>
<dbReference type="GO" id="GO:0005525">
    <property type="term" value="F:GTP binding"/>
    <property type="evidence" value="ECO:0007669"/>
    <property type="project" value="UniProtKB-UniRule"/>
</dbReference>
<evidence type="ECO:0000256" key="16">
    <source>
        <dbReference type="PIRSR" id="PIRSR006135-2"/>
    </source>
</evidence>
<dbReference type="AlphaFoldDB" id="A0A3N4UFM7"/>
<dbReference type="PANTHER" id="PTHR34848">
    <property type="match status" value="1"/>
</dbReference>
<comment type="catalytic activity">
    <reaction evidence="2 14">
        <text>adenosylcob(III)inamide phosphate + GTP + H(+) = adenosylcob(III)inamide-GDP + diphosphate</text>
        <dbReference type="Rhea" id="RHEA:22712"/>
        <dbReference type="ChEBI" id="CHEBI:15378"/>
        <dbReference type="ChEBI" id="CHEBI:33019"/>
        <dbReference type="ChEBI" id="CHEBI:37565"/>
        <dbReference type="ChEBI" id="CHEBI:58502"/>
        <dbReference type="ChEBI" id="CHEBI:60487"/>
        <dbReference type="EC" id="2.7.7.62"/>
    </reaction>
</comment>
<evidence type="ECO:0000256" key="13">
    <source>
        <dbReference type="ARBA" id="ARBA00023134"/>
    </source>
</evidence>
<evidence type="ECO:0000256" key="2">
    <source>
        <dbReference type="ARBA" id="ARBA00000711"/>
    </source>
</evidence>
<feature type="binding site" evidence="16">
    <location>
        <begin position="52"/>
        <end position="55"/>
    </location>
    <ligand>
        <name>GTP</name>
        <dbReference type="ChEBI" id="CHEBI:37565"/>
    </ligand>
</feature>
<dbReference type="UniPathway" id="UPA00148">
    <property type="reaction ID" value="UER00236"/>
</dbReference>
<comment type="catalytic activity">
    <reaction evidence="3">
        <text>adenosylcob(III)inamide + GTP = adenosylcob(III)inamide phosphate + GDP + H(+)</text>
        <dbReference type="Rhea" id="RHEA:15765"/>
        <dbReference type="ChEBI" id="CHEBI:2480"/>
        <dbReference type="ChEBI" id="CHEBI:15378"/>
        <dbReference type="ChEBI" id="CHEBI:37565"/>
        <dbReference type="ChEBI" id="CHEBI:58189"/>
        <dbReference type="ChEBI" id="CHEBI:58502"/>
        <dbReference type="EC" id="2.7.1.156"/>
    </reaction>
</comment>
<accession>A0A3N4UFM7</accession>
<evidence type="ECO:0000256" key="15">
    <source>
        <dbReference type="PIRSR" id="PIRSR006135-1"/>
    </source>
</evidence>
<comment type="pathway">
    <text evidence="6 14">Cofactor biosynthesis; adenosylcobalamin biosynthesis; adenosylcobalamin from cob(II)yrinate a,c-diamide: step 5/7.</text>
</comment>
<protein>
    <recommendedName>
        <fullName evidence="14">Bifunctional adenosylcobalamin biosynthesis protein</fullName>
        <ecNumber evidence="14">2.7.1.156</ecNumber>
        <ecNumber evidence="14">2.7.7.62</ecNumber>
    </recommendedName>
</protein>
<evidence type="ECO:0000313" key="18">
    <source>
        <dbReference type="Proteomes" id="UP000269689"/>
    </source>
</evidence>
<keyword evidence="9 14" id="KW-0808">Transferase</keyword>
<dbReference type="Gene3D" id="3.40.50.300">
    <property type="entry name" value="P-loop containing nucleotide triphosphate hydrolases"/>
    <property type="match status" value="1"/>
</dbReference>
<evidence type="ECO:0000256" key="12">
    <source>
        <dbReference type="ARBA" id="ARBA00022840"/>
    </source>
</evidence>
<comment type="caution">
    <text evidence="17">The sequence shown here is derived from an EMBL/GenBank/DDBJ whole genome shotgun (WGS) entry which is preliminary data.</text>
</comment>